<accession>A0A6H5H4B0</accession>
<sequence length="95" mass="11040">MFNNSPLRMKCAFTTGFALERYREDRSFCGDSNEWKTNFVARSDMINHNGLIDAPWRSRIIFIMARSAYTKPHTFSYIIVVQRGDKNTVSVPKIT</sequence>
<proteinExistence type="predicted"/>
<reference evidence="1 2" key="1">
    <citation type="submission" date="2020-02" db="EMBL/GenBank/DDBJ databases">
        <authorList>
            <person name="Ferguson B K."/>
        </authorList>
    </citation>
    <scope>NUCLEOTIDE SEQUENCE [LARGE SCALE GENOMIC DNA]</scope>
</reference>
<name>A0A6H5H4B0_9HEMI</name>
<gene>
    <name evidence="1" type="ORF">NTEN_LOCUS16443</name>
</gene>
<dbReference type="EMBL" id="CADCXU010024218">
    <property type="protein sequence ID" value="CAB0011513.1"/>
    <property type="molecule type" value="Genomic_DNA"/>
</dbReference>
<evidence type="ECO:0000313" key="2">
    <source>
        <dbReference type="Proteomes" id="UP000479000"/>
    </source>
</evidence>
<protein>
    <submittedName>
        <fullName evidence="1">Uncharacterized protein</fullName>
    </submittedName>
</protein>
<organism evidence="1 2">
    <name type="scientific">Nesidiocoris tenuis</name>
    <dbReference type="NCBI Taxonomy" id="355587"/>
    <lineage>
        <taxon>Eukaryota</taxon>
        <taxon>Metazoa</taxon>
        <taxon>Ecdysozoa</taxon>
        <taxon>Arthropoda</taxon>
        <taxon>Hexapoda</taxon>
        <taxon>Insecta</taxon>
        <taxon>Pterygota</taxon>
        <taxon>Neoptera</taxon>
        <taxon>Paraneoptera</taxon>
        <taxon>Hemiptera</taxon>
        <taxon>Heteroptera</taxon>
        <taxon>Panheteroptera</taxon>
        <taxon>Cimicomorpha</taxon>
        <taxon>Miridae</taxon>
        <taxon>Dicyphina</taxon>
        <taxon>Nesidiocoris</taxon>
    </lineage>
</organism>
<dbReference type="AlphaFoldDB" id="A0A6H5H4B0"/>
<keyword evidence="2" id="KW-1185">Reference proteome</keyword>
<dbReference type="Proteomes" id="UP000479000">
    <property type="component" value="Unassembled WGS sequence"/>
</dbReference>
<evidence type="ECO:0000313" key="1">
    <source>
        <dbReference type="EMBL" id="CAB0011513.1"/>
    </source>
</evidence>